<dbReference type="AlphaFoldDB" id="A0A5C4W3M6"/>
<organism evidence="1 2">
    <name type="scientific">Nocardioides albidus</name>
    <dbReference type="NCBI Taxonomy" id="1517589"/>
    <lineage>
        <taxon>Bacteria</taxon>
        <taxon>Bacillati</taxon>
        <taxon>Actinomycetota</taxon>
        <taxon>Actinomycetes</taxon>
        <taxon>Propionibacteriales</taxon>
        <taxon>Nocardioidaceae</taxon>
        <taxon>Nocardioides</taxon>
    </lineage>
</organism>
<proteinExistence type="predicted"/>
<evidence type="ECO:0000313" key="2">
    <source>
        <dbReference type="Proteomes" id="UP000313231"/>
    </source>
</evidence>
<accession>A0A5C4W3M6</accession>
<keyword evidence="2" id="KW-1185">Reference proteome</keyword>
<dbReference type="RefSeq" id="WP_139622244.1">
    <property type="nucleotide sequence ID" value="NZ_VDMP01000020.1"/>
</dbReference>
<sequence>MADAPINPLDLLIKSQQAALKLTTDVLRSLQDAAVAGATQPAELTTQVADMARAVAGMSSAFTGIAGSSVQPLQDFIVRQREIADTVHTLAEAQAQLAGVMASLAEHHADAVNALETVTAPLFAIVGAQPTAPKTRAARKAEGG</sequence>
<dbReference type="Proteomes" id="UP000313231">
    <property type="component" value="Unassembled WGS sequence"/>
</dbReference>
<evidence type="ECO:0000313" key="1">
    <source>
        <dbReference type="EMBL" id="TNM42847.1"/>
    </source>
</evidence>
<dbReference type="EMBL" id="VDMP01000020">
    <property type="protein sequence ID" value="TNM42847.1"/>
    <property type="molecule type" value="Genomic_DNA"/>
</dbReference>
<gene>
    <name evidence="1" type="ORF">FHP29_07575</name>
</gene>
<dbReference type="OrthoDB" id="4376283at2"/>
<comment type="caution">
    <text evidence="1">The sequence shown here is derived from an EMBL/GenBank/DDBJ whole genome shotgun (WGS) entry which is preliminary data.</text>
</comment>
<reference evidence="1 2" key="1">
    <citation type="journal article" date="2016" name="Int. J. Syst. Evol. Microbiol.">
        <title>Nocardioides albidus sp. nov., an actinobacterium isolated from garden soil.</title>
        <authorList>
            <person name="Singh H."/>
            <person name="Du J."/>
            <person name="Trinh H."/>
            <person name="Won K."/>
            <person name="Yang J.E."/>
            <person name="Yin C."/>
            <person name="Kook M."/>
            <person name="Yi T.H."/>
        </authorList>
    </citation>
    <scope>NUCLEOTIDE SEQUENCE [LARGE SCALE GENOMIC DNA]</scope>
    <source>
        <strain evidence="1 2">CCTCC AB 2015297</strain>
    </source>
</reference>
<protein>
    <submittedName>
        <fullName evidence="1">Uncharacterized protein</fullName>
    </submittedName>
</protein>
<name>A0A5C4W3M6_9ACTN</name>